<keyword evidence="3" id="KW-0963">Cytoplasm</keyword>
<dbReference type="InterPro" id="IPR036291">
    <property type="entry name" value="NAD(P)-bd_dom_sf"/>
</dbReference>
<dbReference type="Pfam" id="PF13602">
    <property type="entry name" value="ADH_zinc_N_2"/>
    <property type="match status" value="1"/>
</dbReference>
<keyword evidence="5" id="KW-0694">RNA-binding</keyword>
<gene>
    <name evidence="7" type="ORF">SAMN05421639_102585</name>
</gene>
<dbReference type="Gene3D" id="3.40.50.720">
    <property type="entry name" value="NAD(P)-binding Rossmann-like Domain"/>
    <property type="match status" value="1"/>
</dbReference>
<feature type="domain" description="Enoyl reductase (ER)" evidence="6">
    <location>
        <begin position="10"/>
        <end position="310"/>
    </location>
</feature>
<accession>A0A1N7I8I1</accession>
<dbReference type="GO" id="GO:0003723">
    <property type="term" value="F:RNA binding"/>
    <property type="evidence" value="ECO:0007669"/>
    <property type="project" value="UniProtKB-KW"/>
</dbReference>
<dbReference type="InterPro" id="IPR002364">
    <property type="entry name" value="Quin_OxRdtase/zeta-crystal_CS"/>
</dbReference>
<dbReference type="SMART" id="SM00829">
    <property type="entry name" value="PKS_ER"/>
    <property type="match status" value="1"/>
</dbReference>
<protein>
    <submittedName>
        <fullName evidence="7">NADPH:quinone reductase</fullName>
    </submittedName>
</protein>
<evidence type="ECO:0000313" key="7">
    <source>
        <dbReference type="EMBL" id="SIS33320.1"/>
    </source>
</evidence>
<dbReference type="GO" id="GO:0008270">
    <property type="term" value="F:zinc ion binding"/>
    <property type="evidence" value="ECO:0007669"/>
    <property type="project" value="InterPro"/>
</dbReference>
<evidence type="ECO:0000256" key="4">
    <source>
        <dbReference type="ARBA" id="ARBA00022857"/>
    </source>
</evidence>
<evidence type="ECO:0000256" key="5">
    <source>
        <dbReference type="ARBA" id="ARBA00022884"/>
    </source>
</evidence>
<dbReference type="OrthoDB" id="9787435at2"/>
<comment type="subunit">
    <text evidence="2">Homotetramer.</text>
</comment>
<dbReference type="InterPro" id="IPR051603">
    <property type="entry name" value="Zinc-ADH_QOR/CCCR"/>
</dbReference>
<evidence type="ECO:0000256" key="1">
    <source>
        <dbReference type="ARBA" id="ARBA00004496"/>
    </source>
</evidence>
<comment type="subcellular location">
    <subcellularLocation>
        <location evidence="1">Cytoplasm</location>
    </subcellularLocation>
</comment>
<dbReference type="InterPro" id="IPR011032">
    <property type="entry name" value="GroES-like_sf"/>
</dbReference>
<reference evidence="8" key="1">
    <citation type="submission" date="2017-01" db="EMBL/GenBank/DDBJ databases">
        <authorList>
            <person name="Varghese N."/>
            <person name="Submissions S."/>
        </authorList>
    </citation>
    <scope>NUCLEOTIDE SEQUENCE [LARGE SCALE GENOMIC DNA]</scope>
    <source>
        <strain evidence="8">DSM 17126</strain>
    </source>
</reference>
<evidence type="ECO:0000259" key="6">
    <source>
        <dbReference type="SMART" id="SM00829"/>
    </source>
</evidence>
<dbReference type="SUPFAM" id="SSF51735">
    <property type="entry name" value="NAD(P)-binding Rossmann-fold domains"/>
    <property type="match status" value="1"/>
</dbReference>
<organism evidence="7 8">
    <name type="scientific">Chryseobacterium shigense</name>
    <dbReference type="NCBI Taxonomy" id="297244"/>
    <lineage>
        <taxon>Bacteria</taxon>
        <taxon>Pseudomonadati</taxon>
        <taxon>Bacteroidota</taxon>
        <taxon>Flavobacteriia</taxon>
        <taxon>Flavobacteriales</taxon>
        <taxon>Weeksellaceae</taxon>
        <taxon>Chryseobacterium group</taxon>
        <taxon>Chryseobacterium</taxon>
    </lineage>
</organism>
<dbReference type="Proteomes" id="UP000186373">
    <property type="component" value="Unassembled WGS sequence"/>
</dbReference>
<dbReference type="SUPFAM" id="SSF50129">
    <property type="entry name" value="GroES-like"/>
    <property type="match status" value="1"/>
</dbReference>
<dbReference type="EMBL" id="FTNY01000002">
    <property type="protein sequence ID" value="SIS33320.1"/>
    <property type="molecule type" value="Genomic_DNA"/>
</dbReference>
<dbReference type="AlphaFoldDB" id="A0A1N7I8I1"/>
<keyword evidence="8" id="KW-1185">Reference proteome</keyword>
<keyword evidence="4" id="KW-0521">NADP</keyword>
<evidence type="ECO:0000256" key="3">
    <source>
        <dbReference type="ARBA" id="ARBA00022490"/>
    </source>
</evidence>
<proteinExistence type="predicted"/>
<evidence type="ECO:0000256" key="2">
    <source>
        <dbReference type="ARBA" id="ARBA00011881"/>
    </source>
</evidence>
<dbReference type="GO" id="GO:0016491">
    <property type="term" value="F:oxidoreductase activity"/>
    <property type="evidence" value="ECO:0007669"/>
    <property type="project" value="InterPro"/>
</dbReference>
<dbReference type="GO" id="GO:0005737">
    <property type="term" value="C:cytoplasm"/>
    <property type="evidence" value="ECO:0007669"/>
    <property type="project" value="UniProtKB-SubCell"/>
</dbReference>
<evidence type="ECO:0000313" key="8">
    <source>
        <dbReference type="Proteomes" id="UP000186373"/>
    </source>
</evidence>
<dbReference type="InterPro" id="IPR020843">
    <property type="entry name" value="ER"/>
</dbReference>
<name>A0A1N7I8I1_9FLAO</name>
<dbReference type="Gene3D" id="3.90.180.10">
    <property type="entry name" value="Medium-chain alcohol dehydrogenases, catalytic domain"/>
    <property type="match status" value="1"/>
</dbReference>
<dbReference type="InterPro" id="IPR013154">
    <property type="entry name" value="ADH-like_N"/>
</dbReference>
<dbReference type="PANTHER" id="PTHR44154:SF1">
    <property type="entry name" value="QUINONE OXIDOREDUCTASE"/>
    <property type="match status" value="1"/>
</dbReference>
<dbReference type="Pfam" id="PF08240">
    <property type="entry name" value="ADH_N"/>
    <property type="match status" value="1"/>
</dbReference>
<dbReference type="PANTHER" id="PTHR44154">
    <property type="entry name" value="QUINONE OXIDOREDUCTASE"/>
    <property type="match status" value="1"/>
</dbReference>
<sequence>MKVVDLKRFGAADNFSFIDIDVPSPSEHQVLIKVFAFSINPIDYLVRSGQAMKELYSELKPRIIGWDIAGVVESVGKAVKNFKEGDEVFGMINFPGVGKAYGEYVVAHQEHIALKPSNINFVDAAASTLAALTAYKALEILKVKKDDRVLIHGAAGGVGHFAVQIAKSRKAYVIGTASASNHSFVKDMGADEVLDYHVPQYLNVLKNVDKVLESIGGENIEKSLNTMNSDGLIVCLHSRPQDRIEARAKARRISGQSMVVNSDDKDILSIAKLLADGVIHPYVSKTYTIDEIIDAHINIESGKTIGKIVVTV</sequence>
<dbReference type="CDD" id="cd05289">
    <property type="entry name" value="MDR_like_2"/>
    <property type="match status" value="1"/>
</dbReference>
<dbReference type="PROSITE" id="PS01162">
    <property type="entry name" value="QOR_ZETA_CRYSTAL"/>
    <property type="match status" value="1"/>
</dbReference>
<dbReference type="RefSeq" id="WP_076506345.1">
    <property type="nucleotide sequence ID" value="NZ_FTNY01000002.1"/>
</dbReference>